<gene>
    <name evidence="8" type="ORF">ACFQDL_05005</name>
</gene>
<feature type="domain" description="EamA" evidence="7">
    <location>
        <begin position="2"/>
        <end position="135"/>
    </location>
</feature>
<feature type="transmembrane region" description="Helical" evidence="6">
    <location>
        <begin position="178"/>
        <end position="199"/>
    </location>
</feature>
<evidence type="ECO:0000256" key="2">
    <source>
        <dbReference type="ARBA" id="ARBA00022475"/>
    </source>
</evidence>
<dbReference type="InterPro" id="IPR037185">
    <property type="entry name" value="EmrE-like"/>
</dbReference>
<feature type="transmembrane region" description="Helical" evidence="6">
    <location>
        <begin position="94"/>
        <end position="112"/>
    </location>
</feature>
<feature type="transmembrane region" description="Helical" evidence="6">
    <location>
        <begin position="61"/>
        <end position="82"/>
    </location>
</feature>
<keyword evidence="9" id="KW-1185">Reference proteome</keyword>
<evidence type="ECO:0000313" key="9">
    <source>
        <dbReference type="Proteomes" id="UP001596422"/>
    </source>
</evidence>
<feature type="transmembrane region" description="Helical" evidence="6">
    <location>
        <begin position="30"/>
        <end position="49"/>
    </location>
</feature>
<dbReference type="PANTHER" id="PTHR32322">
    <property type="entry name" value="INNER MEMBRANE TRANSPORTER"/>
    <property type="match status" value="1"/>
</dbReference>
<evidence type="ECO:0000259" key="7">
    <source>
        <dbReference type="Pfam" id="PF00892"/>
    </source>
</evidence>
<name>A0ABW1ZWG0_9GAMM</name>
<protein>
    <submittedName>
        <fullName evidence="8">DMT family transporter</fullName>
    </submittedName>
</protein>
<keyword evidence="2" id="KW-1003">Cell membrane</keyword>
<dbReference type="PANTHER" id="PTHR32322:SF18">
    <property type="entry name" value="S-ADENOSYLMETHIONINE_S-ADENOSYLHOMOCYSTEINE TRANSPORTER"/>
    <property type="match status" value="1"/>
</dbReference>
<reference evidence="9" key="1">
    <citation type="journal article" date="2019" name="Int. J. Syst. Evol. Microbiol.">
        <title>The Global Catalogue of Microorganisms (GCM) 10K type strain sequencing project: providing services to taxonomists for standard genome sequencing and annotation.</title>
        <authorList>
            <consortium name="The Broad Institute Genomics Platform"/>
            <consortium name="The Broad Institute Genome Sequencing Center for Infectious Disease"/>
            <person name="Wu L."/>
            <person name="Ma J."/>
        </authorList>
    </citation>
    <scope>NUCLEOTIDE SEQUENCE [LARGE SCALE GENOMIC DNA]</scope>
    <source>
        <strain evidence="9">NBRC 111756</strain>
    </source>
</reference>
<feature type="domain" description="EamA" evidence="7">
    <location>
        <begin position="150"/>
        <end position="286"/>
    </location>
</feature>
<keyword evidence="4 6" id="KW-1133">Transmembrane helix</keyword>
<evidence type="ECO:0000256" key="1">
    <source>
        <dbReference type="ARBA" id="ARBA00004651"/>
    </source>
</evidence>
<keyword evidence="5 6" id="KW-0472">Membrane</keyword>
<dbReference type="InterPro" id="IPR000620">
    <property type="entry name" value="EamA_dom"/>
</dbReference>
<evidence type="ECO:0000256" key="3">
    <source>
        <dbReference type="ARBA" id="ARBA00022692"/>
    </source>
</evidence>
<sequence>MAYLLLVFTVLFWVGNSVLARAIHLEFPPVTLAFSRWSLALLIVLPFLIPRLRREWPVIRAHWPIILLLAILGIACFNTLVYTGLQTTLATNATLLHSVIPVMILIICRVFLKQAVSLRQWVGVSISLVGVLVLLTQARLDALLQLQFNRGDLWVFAAVVDWALYSVLLRYKPVELSAFTFFGITVLIGVLALLAPMLLELSQGRLPEFTLRTGATVLYMAIFPSILSYLCWNRGVAELGAPVAGLFIHLMPLFGLLLSVLLLGEQVQAFHFAGIALIFAGIYLAVVTETLRSIKTTESPCKS</sequence>
<feature type="transmembrane region" description="Helical" evidence="6">
    <location>
        <begin position="269"/>
        <end position="287"/>
    </location>
</feature>
<comment type="caution">
    <text evidence="8">The sequence shown here is derived from an EMBL/GenBank/DDBJ whole genome shotgun (WGS) entry which is preliminary data.</text>
</comment>
<dbReference type="Pfam" id="PF00892">
    <property type="entry name" value="EamA"/>
    <property type="match status" value="2"/>
</dbReference>
<comment type="subcellular location">
    <subcellularLocation>
        <location evidence="1">Cell membrane</location>
        <topology evidence="1">Multi-pass membrane protein</topology>
    </subcellularLocation>
</comment>
<dbReference type="Proteomes" id="UP001596422">
    <property type="component" value="Unassembled WGS sequence"/>
</dbReference>
<dbReference type="EMBL" id="JBHSWE010000001">
    <property type="protein sequence ID" value="MFC6669524.1"/>
    <property type="molecule type" value="Genomic_DNA"/>
</dbReference>
<dbReference type="SUPFAM" id="SSF103481">
    <property type="entry name" value="Multidrug resistance efflux transporter EmrE"/>
    <property type="match status" value="2"/>
</dbReference>
<evidence type="ECO:0000256" key="5">
    <source>
        <dbReference type="ARBA" id="ARBA00023136"/>
    </source>
</evidence>
<feature type="transmembrane region" description="Helical" evidence="6">
    <location>
        <begin position="239"/>
        <end position="263"/>
    </location>
</feature>
<feature type="transmembrane region" description="Helical" evidence="6">
    <location>
        <begin position="211"/>
        <end position="232"/>
    </location>
</feature>
<proteinExistence type="predicted"/>
<feature type="transmembrane region" description="Helical" evidence="6">
    <location>
        <begin position="121"/>
        <end position="138"/>
    </location>
</feature>
<accession>A0ABW1ZWG0</accession>
<keyword evidence="3 6" id="KW-0812">Transmembrane</keyword>
<feature type="transmembrane region" description="Helical" evidence="6">
    <location>
        <begin position="153"/>
        <end position="171"/>
    </location>
</feature>
<dbReference type="RefSeq" id="WP_379908080.1">
    <property type="nucleotide sequence ID" value="NZ_JBHSWE010000001.1"/>
</dbReference>
<dbReference type="InterPro" id="IPR050638">
    <property type="entry name" value="AA-Vitamin_Transporters"/>
</dbReference>
<evidence type="ECO:0000256" key="6">
    <source>
        <dbReference type="SAM" id="Phobius"/>
    </source>
</evidence>
<evidence type="ECO:0000313" key="8">
    <source>
        <dbReference type="EMBL" id="MFC6669524.1"/>
    </source>
</evidence>
<organism evidence="8 9">
    <name type="scientific">Marinobacterium aestuariivivens</name>
    <dbReference type="NCBI Taxonomy" id="1698799"/>
    <lineage>
        <taxon>Bacteria</taxon>
        <taxon>Pseudomonadati</taxon>
        <taxon>Pseudomonadota</taxon>
        <taxon>Gammaproteobacteria</taxon>
        <taxon>Oceanospirillales</taxon>
        <taxon>Oceanospirillaceae</taxon>
        <taxon>Marinobacterium</taxon>
    </lineage>
</organism>
<evidence type="ECO:0000256" key="4">
    <source>
        <dbReference type="ARBA" id="ARBA00022989"/>
    </source>
</evidence>